<feature type="transmembrane region" description="Helical" evidence="1">
    <location>
        <begin position="122"/>
        <end position="145"/>
    </location>
</feature>
<dbReference type="EMBL" id="CP041666">
    <property type="protein sequence ID" value="QDP40280.1"/>
    <property type="molecule type" value="Genomic_DNA"/>
</dbReference>
<feature type="transmembrane region" description="Helical" evidence="1">
    <location>
        <begin position="32"/>
        <end position="49"/>
    </location>
</feature>
<evidence type="ECO:0000313" key="2">
    <source>
        <dbReference type="EMBL" id="QDP40280.1"/>
    </source>
</evidence>
<keyword evidence="1" id="KW-0812">Transmembrane</keyword>
<dbReference type="KEGG" id="aqt:FN924_08895"/>
<keyword evidence="1" id="KW-1133">Transmembrane helix</keyword>
<accession>A0A516KFX7</accession>
<dbReference type="InterPro" id="IPR048147">
    <property type="entry name" value="CBO0543-like"/>
</dbReference>
<feature type="transmembrane region" description="Helical" evidence="1">
    <location>
        <begin position="151"/>
        <end position="171"/>
    </location>
</feature>
<name>A0A516KFX7_9BACI</name>
<dbReference type="AlphaFoldDB" id="A0A516KFX7"/>
<feature type="transmembrane region" description="Helical" evidence="1">
    <location>
        <begin position="96"/>
        <end position="115"/>
    </location>
</feature>
<organism evidence="2 3">
    <name type="scientific">Radiobacillus deserti</name>
    <dbReference type="NCBI Taxonomy" id="2594883"/>
    <lineage>
        <taxon>Bacteria</taxon>
        <taxon>Bacillati</taxon>
        <taxon>Bacillota</taxon>
        <taxon>Bacilli</taxon>
        <taxon>Bacillales</taxon>
        <taxon>Bacillaceae</taxon>
        <taxon>Radiobacillus</taxon>
    </lineage>
</organism>
<keyword evidence="3" id="KW-1185">Reference proteome</keyword>
<dbReference type="OrthoDB" id="1679483at2"/>
<evidence type="ECO:0008006" key="4">
    <source>
        <dbReference type="Google" id="ProtNLM"/>
    </source>
</evidence>
<evidence type="ECO:0000313" key="3">
    <source>
        <dbReference type="Proteomes" id="UP000315215"/>
    </source>
</evidence>
<dbReference type="RefSeq" id="WP_143893702.1">
    <property type="nucleotide sequence ID" value="NZ_CP041666.1"/>
</dbReference>
<dbReference type="NCBIfam" id="NF041644">
    <property type="entry name" value="CBO0543_fam"/>
    <property type="match status" value="1"/>
</dbReference>
<sequence length="185" mass="22188">MISEQELMNAKEHTAILLKQYWHEQVVNTPQWWFLLISLILPWIVWFFLVDRNRLLPITFVGLFFMFVSSFLDQLGNSLNYWRYSYMLTPLEKEELIPTNLALIPVVYMFLYQYLKKWKSYIIGSLCIALFNSYIGGIVFTWFGIYHLLEWKYIFSVPIYFVLALLAKYIVDTFQRLHQTAGPKE</sequence>
<feature type="transmembrane region" description="Helical" evidence="1">
    <location>
        <begin position="56"/>
        <end position="76"/>
    </location>
</feature>
<dbReference type="Proteomes" id="UP000315215">
    <property type="component" value="Chromosome"/>
</dbReference>
<keyword evidence="1" id="KW-0472">Membrane</keyword>
<evidence type="ECO:0000256" key="1">
    <source>
        <dbReference type="SAM" id="Phobius"/>
    </source>
</evidence>
<protein>
    <recommendedName>
        <fullName evidence="4">ABC transporter permease</fullName>
    </recommendedName>
</protein>
<reference evidence="2 3" key="1">
    <citation type="submission" date="2019-07" db="EMBL/GenBank/DDBJ databases">
        <authorList>
            <person name="Li J."/>
        </authorList>
    </citation>
    <scope>NUCLEOTIDE SEQUENCE [LARGE SCALE GENOMIC DNA]</scope>
    <source>
        <strain evidence="2 3">TKL69</strain>
    </source>
</reference>
<proteinExistence type="predicted"/>
<gene>
    <name evidence="2" type="ORF">FN924_08895</name>
</gene>